<dbReference type="InterPro" id="IPR053188">
    <property type="entry name" value="FkbM_Methyltransferase"/>
</dbReference>
<accession>A0A1G2UR39</accession>
<feature type="domain" description="Methyltransferase FkbM" evidence="1">
    <location>
        <begin position="35"/>
        <end position="177"/>
    </location>
</feature>
<gene>
    <name evidence="2" type="ORF">A3G46_01510</name>
</gene>
<evidence type="ECO:0000313" key="2">
    <source>
        <dbReference type="EMBL" id="OHB11772.1"/>
    </source>
</evidence>
<protein>
    <recommendedName>
        <fullName evidence="1">Methyltransferase FkbM domain-containing protein</fullName>
    </recommendedName>
</protein>
<dbReference type="SUPFAM" id="SSF53335">
    <property type="entry name" value="S-adenosyl-L-methionine-dependent methyltransferases"/>
    <property type="match status" value="1"/>
</dbReference>
<dbReference type="PANTHER" id="PTHR36973:SF4">
    <property type="entry name" value="NODULATION PROTEIN"/>
    <property type="match status" value="1"/>
</dbReference>
<dbReference type="InterPro" id="IPR029063">
    <property type="entry name" value="SAM-dependent_MTases_sf"/>
</dbReference>
<dbReference type="EMBL" id="MHWS01000022">
    <property type="protein sequence ID" value="OHB11772.1"/>
    <property type="molecule type" value="Genomic_DNA"/>
</dbReference>
<proteinExistence type="predicted"/>
<dbReference type="AlphaFoldDB" id="A0A1G2UR39"/>
<evidence type="ECO:0000259" key="1">
    <source>
        <dbReference type="Pfam" id="PF05050"/>
    </source>
</evidence>
<dbReference type="PANTHER" id="PTHR36973">
    <property type="entry name" value="SLL1456 PROTEIN-RELATED"/>
    <property type="match status" value="1"/>
</dbReference>
<sequence>MQENKLILHDPLAIADVGASGGLDKRWNDFNIKIFSFEPDDRAVFLPDLEVFKIALSDIKGKKKFNLCRKQTVSSFYEPNMELIKQFPEPEEYEASRFDVLKKIEIETDTLDNVLEGKDVDVLKIDIQGYELPVLKGSIKTLKNVIAIETEVEFIPIYKNQPLFKDVDSFITNQGFSLITFRKLQYWGQQLIWTDALYFRKPEYVKGMGEDKVLNAIKIYLAYGYFDYAKQLADAKTSDYINGFIKKARKRRFKERFWKYLWFIKTKLLK</sequence>
<dbReference type="InterPro" id="IPR006342">
    <property type="entry name" value="FkbM_mtfrase"/>
</dbReference>
<dbReference type="NCBIfam" id="TIGR01444">
    <property type="entry name" value="fkbM_fam"/>
    <property type="match status" value="1"/>
</dbReference>
<comment type="caution">
    <text evidence="2">The sequence shown here is derived from an EMBL/GenBank/DDBJ whole genome shotgun (WGS) entry which is preliminary data.</text>
</comment>
<evidence type="ECO:0000313" key="3">
    <source>
        <dbReference type="Proteomes" id="UP000177276"/>
    </source>
</evidence>
<dbReference type="Proteomes" id="UP000177276">
    <property type="component" value="Unassembled WGS sequence"/>
</dbReference>
<name>A0A1G2UR39_9BACT</name>
<dbReference type="Gene3D" id="3.40.50.150">
    <property type="entry name" value="Vaccinia Virus protein VP39"/>
    <property type="match status" value="1"/>
</dbReference>
<dbReference type="Pfam" id="PF05050">
    <property type="entry name" value="Methyltransf_21"/>
    <property type="match status" value="1"/>
</dbReference>
<dbReference type="GO" id="GO:0008171">
    <property type="term" value="F:O-methyltransferase activity"/>
    <property type="evidence" value="ECO:0007669"/>
    <property type="project" value="TreeGrafter"/>
</dbReference>
<reference evidence="2 3" key="1">
    <citation type="journal article" date="2016" name="Nat. Commun.">
        <title>Thousands of microbial genomes shed light on interconnected biogeochemical processes in an aquifer system.</title>
        <authorList>
            <person name="Anantharaman K."/>
            <person name="Brown C.T."/>
            <person name="Hug L.A."/>
            <person name="Sharon I."/>
            <person name="Castelle C.J."/>
            <person name="Probst A.J."/>
            <person name="Thomas B.C."/>
            <person name="Singh A."/>
            <person name="Wilkins M.J."/>
            <person name="Karaoz U."/>
            <person name="Brodie E.L."/>
            <person name="Williams K.H."/>
            <person name="Hubbard S.S."/>
            <person name="Banfield J.F."/>
        </authorList>
    </citation>
    <scope>NUCLEOTIDE SEQUENCE [LARGE SCALE GENOMIC DNA]</scope>
</reference>
<organism evidence="2 3">
    <name type="scientific">Candidatus Zambryskibacteria bacterium RIFCSPLOWO2_12_FULL_39_16</name>
    <dbReference type="NCBI Taxonomy" id="1802775"/>
    <lineage>
        <taxon>Bacteria</taxon>
        <taxon>Candidatus Zambryskiibacteriota</taxon>
    </lineage>
</organism>